<dbReference type="RefSeq" id="WP_045098927.1">
    <property type="nucleotide sequence ID" value="NZ_CP020614.1"/>
</dbReference>
<dbReference type="CDD" id="cd02440">
    <property type="entry name" value="AdoMet_MTases"/>
    <property type="match status" value="1"/>
</dbReference>
<dbReference type="Gene3D" id="3.40.50.150">
    <property type="entry name" value="Vaccinia Virus protein VP39"/>
    <property type="match status" value="1"/>
</dbReference>
<gene>
    <name evidence="1" type="ORF">LMI_1215</name>
    <name evidence="2" type="ORF">SAMN02982997_00107</name>
</gene>
<sequence>MKGKCEKSGKNVFSKIEIDFFKKDAAYVEALEQYRKKLLNDGQAMLDDATAKFRIAAQAKTDDWSIRKLWPNSRSKLKVATLHALNSGETLRDEAKTNKLDILSELPPQPVIVDLGMGNGQFLIDLAAELKKKCVLIGVSASPNEVKKCVYSYAGIHIVKGKLPHDSSVIELLEKRQGTVDKVFDTYGPATYANNPLHCLIYAAILLKPGGKFSAMTSTENNTEMTVFGNAASREKIKCFFKSYLGIDINFEFNSIRSELSPGMIYTDLLVTFTKEGKALSAADYLKLCRAADREVGIARVIKPSWYGYNASSYGMFSIDMRTYKPFEKLEQKDNNDLNPPKTF</sequence>
<accession>A0A098GEU4</accession>
<evidence type="ECO:0000313" key="3">
    <source>
        <dbReference type="Proteomes" id="UP000032414"/>
    </source>
</evidence>
<evidence type="ECO:0000313" key="4">
    <source>
        <dbReference type="Proteomes" id="UP000182998"/>
    </source>
</evidence>
<reference evidence="2 4" key="3">
    <citation type="submission" date="2016-10" db="EMBL/GenBank/DDBJ databases">
        <authorList>
            <person name="Varghese N."/>
            <person name="Submissions S."/>
        </authorList>
    </citation>
    <scope>NUCLEOTIDE SEQUENCE [LARGE SCALE GENOMIC DNA]</scope>
    <source>
        <strain evidence="2 4">ATCC 33218</strain>
    </source>
</reference>
<dbReference type="KEGG" id="tmc:LMI_1215"/>
<dbReference type="HOGENOM" id="CLU_806385_0_0_6"/>
<dbReference type="EMBL" id="FMVN01000001">
    <property type="protein sequence ID" value="SCX80696.1"/>
    <property type="molecule type" value="Genomic_DNA"/>
</dbReference>
<reference evidence="3" key="2">
    <citation type="submission" date="2014-09" db="EMBL/GenBank/DDBJ databases">
        <authorList>
            <person name="Gomez-Valero L."/>
        </authorList>
    </citation>
    <scope>NUCLEOTIDE SEQUENCE [LARGE SCALE GENOMIC DNA]</scope>
    <source>
        <strain evidence="3">ATCC33218</strain>
    </source>
</reference>
<reference evidence="1" key="1">
    <citation type="submission" date="2014-09" db="EMBL/GenBank/DDBJ databases">
        <authorList>
            <person name="GOMEZ-VALERO Laura"/>
        </authorList>
    </citation>
    <scope>NUCLEOTIDE SEQUENCE</scope>
    <source>
        <strain evidence="1">ATCC33218</strain>
    </source>
</reference>
<proteinExistence type="predicted"/>
<dbReference type="Proteomes" id="UP000032414">
    <property type="component" value="Chromosome I"/>
</dbReference>
<name>A0A098GEU4_LEGMI</name>
<dbReference type="SUPFAM" id="SSF53335">
    <property type="entry name" value="S-adenosyl-L-methionine-dependent methyltransferases"/>
    <property type="match status" value="1"/>
</dbReference>
<dbReference type="EMBL" id="LN614830">
    <property type="protein sequence ID" value="CEG60527.1"/>
    <property type="molecule type" value="Genomic_DNA"/>
</dbReference>
<evidence type="ECO:0000313" key="1">
    <source>
        <dbReference type="EMBL" id="CEG60527.1"/>
    </source>
</evidence>
<organism evidence="1 3">
    <name type="scientific">Legionella micdadei</name>
    <name type="common">Tatlockia micdadei</name>
    <dbReference type="NCBI Taxonomy" id="451"/>
    <lineage>
        <taxon>Bacteria</taxon>
        <taxon>Pseudomonadati</taxon>
        <taxon>Pseudomonadota</taxon>
        <taxon>Gammaproteobacteria</taxon>
        <taxon>Legionellales</taxon>
        <taxon>Legionellaceae</taxon>
        <taxon>Legionella</taxon>
    </lineage>
</organism>
<dbReference type="Proteomes" id="UP000182998">
    <property type="component" value="Unassembled WGS sequence"/>
</dbReference>
<evidence type="ECO:0008006" key="5">
    <source>
        <dbReference type="Google" id="ProtNLM"/>
    </source>
</evidence>
<dbReference type="AlphaFoldDB" id="A0A098GEU4"/>
<keyword evidence="4" id="KW-1185">Reference proteome</keyword>
<dbReference type="InterPro" id="IPR029063">
    <property type="entry name" value="SAM-dependent_MTases_sf"/>
</dbReference>
<evidence type="ECO:0000313" key="2">
    <source>
        <dbReference type="EMBL" id="SCX80696.1"/>
    </source>
</evidence>
<protein>
    <recommendedName>
        <fullName evidence="5">Methyltransferase domain-containing protein</fullName>
    </recommendedName>
</protein>
<dbReference type="OrthoDB" id="5653526at2"/>